<evidence type="ECO:0000256" key="1">
    <source>
        <dbReference type="SAM" id="Phobius"/>
    </source>
</evidence>
<feature type="transmembrane region" description="Helical" evidence="1">
    <location>
        <begin position="104"/>
        <end position="123"/>
    </location>
</feature>
<dbReference type="RefSeq" id="WP_168004048.1">
    <property type="nucleotide sequence ID" value="NZ_JAATEO010000054.1"/>
</dbReference>
<feature type="transmembrane region" description="Helical" evidence="1">
    <location>
        <begin position="170"/>
        <end position="188"/>
    </location>
</feature>
<keyword evidence="1" id="KW-0472">Membrane</keyword>
<evidence type="ECO:0000313" key="3">
    <source>
        <dbReference type="Proteomes" id="UP000783871"/>
    </source>
</evidence>
<name>A0ABX0ZIX2_9ACTN</name>
<dbReference type="SUPFAM" id="SSF53474">
    <property type="entry name" value="alpha/beta-Hydrolases"/>
    <property type="match status" value="1"/>
</dbReference>
<sequence length="545" mass="59431">MRVNMVLRRRDTALLLLAAVPPMLEMGILVGLGFFAAQPLAPQATAVWPYDSYHDLRWLLVYHNSWATFLLGLVVAVVLRGVLSAGLTALAWPAELDRPSWRWLVLRNLEVATIAVLIISPWAALSVAFSAVALSWYLFASVVPMLLIAPFLQRAGVAQHWWRGLPSVDMLGWSSLNFLVLTLGGAVIVSVPAWAGILVAGLAGGVNALLWRRTVQAAARRPVRWPRVPVAPIAIVITMIAAVGMPPLVKIAGGGRGDWSPPLVSQPLPERVPYAVIVLAGYESSWDGQPPVDPRVERFSYAGLDPAGRPLPYGPQDTHRSLESSAVLLAKQAEELHRRTSRPVALAGESEGALVIRTYLDKLPPEPVTAAMLYSPLIWPGRVYYPPPGRDGWGVVAGWELRVIAGVLNLMREVDAGPDLPFIRSVIVEAPFYRNRILCPVPGVRMIAFLPLVGAAEAPPGEYSQIPVVEVPALHGDVLSREDTYEQTINFLAGEEVEQPIRVYEVVQRLGAAWQPPPLVLDVHPLWSVGREGDPARSGRICEAR</sequence>
<gene>
    <name evidence="2" type="ORF">HCJ94_28175</name>
</gene>
<keyword evidence="1" id="KW-0812">Transmembrane</keyword>
<keyword evidence="1" id="KW-1133">Transmembrane helix</keyword>
<feature type="transmembrane region" description="Helical" evidence="1">
    <location>
        <begin position="129"/>
        <end position="149"/>
    </location>
</feature>
<dbReference type="InterPro" id="IPR029058">
    <property type="entry name" value="AB_hydrolase_fold"/>
</dbReference>
<dbReference type="Proteomes" id="UP000783871">
    <property type="component" value="Unassembled WGS sequence"/>
</dbReference>
<feature type="transmembrane region" description="Helical" evidence="1">
    <location>
        <begin position="194"/>
        <end position="210"/>
    </location>
</feature>
<keyword evidence="3" id="KW-1185">Reference proteome</keyword>
<proteinExistence type="predicted"/>
<feature type="transmembrane region" description="Helical" evidence="1">
    <location>
        <begin position="230"/>
        <end position="249"/>
    </location>
</feature>
<organism evidence="2 3">
    <name type="scientific">Micromonospora thermarum</name>
    <dbReference type="NCBI Taxonomy" id="2720024"/>
    <lineage>
        <taxon>Bacteria</taxon>
        <taxon>Bacillati</taxon>
        <taxon>Actinomycetota</taxon>
        <taxon>Actinomycetes</taxon>
        <taxon>Micromonosporales</taxon>
        <taxon>Micromonosporaceae</taxon>
        <taxon>Micromonospora</taxon>
    </lineage>
</organism>
<dbReference type="EMBL" id="JAATEO010000054">
    <property type="protein sequence ID" value="NJP35735.1"/>
    <property type="molecule type" value="Genomic_DNA"/>
</dbReference>
<protein>
    <submittedName>
        <fullName evidence="2">Uncharacterized protein</fullName>
    </submittedName>
</protein>
<accession>A0ABX0ZIX2</accession>
<evidence type="ECO:0000313" key="2">
    <source>
        <dbReference type="EMBL" id="NJP35735.1"/>
    </source>
</evidence>
<comment type="caution">
    <text evidence="2">The sequence shown here is derived from an EMBL/GenBank/DDBJ whole genome shotgun (WGS) entry which is preliminary data.</text>
</comment>
<reference evidence="2 3" key="1">
    <citation type="submission" date="2020-03" db="EMBL/GenBank/DDBJ databases">
        <title>WGS of actinomycetes isolated from Thailand.</title>
        <authorList>
            <person name="Thawai C."/>
        </authorList>
    </citation>
    <scope>NUCLEOTIDE SEQUENCE [LARGE SCALE GENOMIC DNA]</scope>
    <source>
        <strain evidence="2 3">HSS6-12</strain>
    </source>
</reference>
<feature type="transmembrane region" description="Helical" evidence="1">
    <location>
        <begin position="66"/>
        <end position="92"/>
    </location>
</feature>